<keyword evidence="1" id="KW-0328">Glycosyltransferase</keyword>
<dbReference type="AlphaFoldDB" id="A0AAW8VHN7"/>
<comment type="caution">
    <text evidence="1">The sequence shown here is derived from an EMBL/GenBank/DDBJ whole genome shotgun (WGS) entry which is preliminary data.</text>
</comment>
<dbReference type="GO" id="GO:0016757">
    <property type="term" value="F:glycosyltransferase activity"/>
    <property type="evidence" value="ECO:0007669"/>
    <property type="project" value="UniProtKB-KW"/>
</dbReference>
<name>A0AAW8VHN7_9BACE</name>
<dbReference type="Gene3D" id="3.40.50.11010">
    <property type="match status" value="1"/>
</dbReference>
<dbReference type="SUPFAM" id="SSF53756">
    <property type="entry name" value="UDP-Glycosyltransferase/glycogen phosphorylase"/>
    <property type="match status" value="1"/>
</dbReference>
<gene>
    <name evidence="1" type="ORF">RO785_14760</name>
</gene>
<evidence type="ECO:0000313" key="2">
    <source>
        <dbReference type="Proteomes" id="UP001266995"/>
    </source>
</evidence>
<dbReference type="RefSeq" id="WP_195538054.1">
    <property type="nucleotide sequence ID" value="NZ_JADMQL010000021.1"/>
</dbReference>
<dbReference type="Pfam" id="PF13692">
    <property type="entry name" value="Glyco_trans_1_4"/>
    <property type="match status" value="1"/>
</dbReference>
<keyword evidence="1" id="KW-0808">Transferase</keyword>
<accession>A0AAW8VHN7</accession>
<dbReference type="EC" id="2.4.-.-" evidence="1"/>
<sequence length="394" mass="45954">MRKRDFIITSLQPWDMPIGSNAKDIALEISKQNRVLYINTPLDKKSFLKDRNSNSPDYLQRYNVIKGATSTLRQISASLWVMDYPFSIWPANSIPDGKLFDWVNRLNNKKMYQFVKKTIKEINFKNYLLLIDNDIYRSFYAVEYLKPIFSIYYRRDNMTSAFWRKHAPRLEPRLCQKSNLVVANSPQLAKAVQTYNQYSFDIGQGVDLSNYNTNNSYQLPKDMENIPRPIIGYVGWVTSRRLDANLLYQVALRCPQYSFVMVGGEDDFFKKHPLHSLSNVHFLGQKKQIETISYMSHFDVCMNPQLVNEITIGNYPRKVDEYLALGKPVIATKTLTMDLFTGYVWNCLGAEEYIQAINEALIPTSSDIIKKRIEFAHTHTWENSINKLYSYINI</sequence>
<protein>
    <submittedName>
        <fullName evidence="1">Glycosyltransferase</fullName>
        <ecNumber evidence="1">2.4.-.-</ecNumber>
    </submittedName>
</protein>
<dbReference type="Proteomes" id="UP001266995">
    <property type="component" value="Unassembled WGS sequence"/>
</dbReference>
<dbReference type="EMBL" id="JAVSNH010000001">
    <property type="protein sequence ID" value="MDT4512232.1"/>
    <property type="molecule type" value="Genomic_DNA"/>
</dbReference>
<evidence type="ECO:0000313" key="1">
    <source>
        <dbReference type="EMBL" id="MDT4512232.1"/>
    </source>
</evidence>
<reference evidence="1" key="1">
    <citation type="submission" date="2023-08" db="EMBL/GenBank/DDBJ databases">
        <title>Reintroducing virulent viruses to syntetic microbiomes.</title>
        <authorList>
            <person name="Wilde J."/>
            <person name="Boyes R."/>
            <person name="Robinson A.V."/>
            <person name="Daisley B.A."/>
            <person name="Allen-Vercoe E."/>
        </authorList>
    </citation>
    <scope>NUCLEOTIDE SEQUENCE</scope>
    <source>
        <strain evidence="1">225I_12FAA</strain>
    </source>
</reference>
<dbReference type="Gene3D" id="3.40.50.2000">
    <property type="entry name" value="Glycogen Phosphorylase B"/>
    <property type="match status" value="1"/>
</dbReference>
<organism evidence="1 2">
    <name type="scientific">Bacteroides cellulosilyticus</name>
    <dbReference type="NCBI Taxonomy" id="246787"/>
    <lineage>
        <taxon>Bacteria</taxon>
        <taxon>Pseudomonadati</taxon>
        <taxon>Bacteroidota</taxon>
        <taxon>Bacteroidia</taxon>
        <taxon>Bacteroidales</taxon>
        <taxon>Bacteroidaceae</taxon>
        <taxon>Bacteroides</taxon>
    </lineage>
</organism>
<proteinExistence type="predicted"/>